<dbReference type="Gene3D" id="1.10.940.10">
    <property type="entry name" value="NusB-like"/>
    <property type="match status" value="1"/>
</dbReference>
<dbReference type="InterPro" id="IPR006027">
    <property type="entry name" value="NusB_RsmB_TIM44"/>
</dbReference>
<feature type="binding site" evidence="14">
    <location>
        <position position="316"/>
    </location>
    <ligand>
        <name>S-adenosyl-L-methionine</name>
        <dbReference type="ChEBI" id="CHEBI:59789"/>
    </ligand>
</feature>
<organism evidence="16 17">
    <name type="scientific">Shewanella litoralis</name>
    <dbReference type="NCBI Taxonomy" id="2282700"/>
    <lineage>
        <taxon>Bacteria</taxon>
        <taxon>Pseudomonadati</taxon>
        <taxon>Pseudomonadota</taxon>
        <taxon>Gammaproteobacteria</taxon>
        <taxon>Alteromonadales</taxon>
        <taxon>Shewanellaceae</taxon>
        <taxon>Shewanella</taxon>
    </lineage>
</organism>
<keyword evidence="8 14" id="KW-0808">Transferase</keyword>
<keyword evidence="10 14" id="KW-0694">RNA-binding</keyword>
<evidence type="ECO:0000256" key="13">
    <source>
        <dbReference type="ARBA" id="ARBA00047283"/>
    </source>
</evidence>
<evidence type="ECO:0000256" key="2">
    <source>
        <dbReference type="ARBA" id="ARBA00004496"/>
    </source>
</evidence>
<feature type="active site" description="Nucleophile" evidence="14">
    <location>
        <position position="369"/>
    </location>
</feature>
<dbReference type="InterPro" id="IPR029063">
    <property type="entry name" value="SAM-dependent_MTases_sf"/>
</dbReference>
<feature type="binding site" evidence="14">
    <location>
        <position position="297"/>
    </location>
    <ligand>
        <name>S-adenosyl-L-methionine</name>
        <dbReference type="ChEBI" id="CHEBI:59789"/>
    </ligand>
</feature>
<comment type="caution">
    <text evidence="16">The sequence shown here is derived from an EMBL/GenBank/DDBJ whole genome shotgun (WGS) entry which is preliminary data.</text>
</comment>
<evidence type="ECO:0000256" key="5">
    <source>
        <dbReference type="ARBA" id="ARBA00022490"/>
    </source>
</evidence>
<dbReference type="Pfam" id="PF01029">
    <property type="entry name" value="NusB"/>
    <property type="match status" value="1"/>
</dbReference>
<evidence type="ECO:0000313" key="16">
    <source>
        <dbReference type="EMBL" id="GGQ25979.1"/>
    </source>
</evidence>
<evidence type="ECO:0000256" key="11">
    <source>
        <dbReference type="ARBA" id="ARBA00030399"/>
    </source>
</evidence>
<dbReference type="PANTHER" id="PTHR22807:SF61">
    <property type="entry name" value="NOL1_NOP2_SUN FAMILY PROTEIN _ ANTITERMINATION NUSB DOMAIN-CONTAINING PROTEIN"/>
    <property type="match status" value="1"/>
</dbReference>
<dbReference type="PRINTS" id="PR02008">
    <property type="entry name" value="RCMTFAMILY"/>
</dbReference>
<evidence type="ECO:0000256" key="7">
    <source>
        <dbReference type="ARBA" id="ARBA00022603"/>
    </source>
</evidence>
<dbReference type="GO" id="GO:0032259">
    <property type="term" value="P:methylation"/>
    <property type="evidence" value="ECO:0007669"/>
    <property type="project" value="UniProtKB-KW"/>
</dbReference>
<dbReference type="InterPro" id="IPR001678">
    <property type="entry name" value="MeTrfase_RsmB-F_NOP2_dom"/>
</dbReference>
<keyword evidence="17" id="KW-1185">Reference proteome</keyword>
<name>A0ABQ2RDW4_9GAMM</name>
<keyword evidence="7 14" id="KW-0489">Methyltransferase</keyword>
<comment type="catalytic activity">
    <reaction evidence="13">
        <text>cytidine(967) in 16S rRNA + S-adenosyl-L-methionine = 5-methylcytidine(967) in 16S rRNA + S-adenosyl-L-homocysteine + H(+)</text>
        <dbReference type="Rhea" id="RHEA:42748"/>
        <dbReference type="Rhea" id="RHEA-COMP:10219"/>
        <dbReference type="Rhea" id="RHEA-COMP:10220"/>
        <dbReference type="ChEBI" id="CHEBI:15378"/>
        <dbReference type="ChEBI" id="CHEBI:57856"/>
        <dbReference type="ChEBI" id="CHEBI:59789"/>
        <dbReference type="ChEBI" id="CHEBI:74483"/>
        <dbReference type="ChEBI" id="CHEBI:82748"/>
        <dbReference type="EC" id="2.1.1.176"/>
    </reaction>
</comment>
<evidence type="ECO:0000259" key="15">
    <source>
        <dbReference type="PROSITE" id="PS51686"/>
    </source>
</evidence>
<dbReference type="SUPFAM" id="SSF48013">
    <property type="entry name" value="NusB-like"/>
    <property type="match status" value="1"/>
</dbReference>
<comment type="function">
    <text evidence="1">Specifically methylates the cytosine at position 967 (m5C967) of 16S rRNA.</text>
</comment>
<dbReference type="NCBIfam" id="NF011494">
    <property type="entry name" value="PRK14902.1"/>
    <property type="match status" value="1"/>
</dbReference>
<evidence type="ECO:0000256" key="8">
    <source>
        <dbReference type="ARBA" id="ARBA00022679"/>
    </source>
</evidence>
<dbReference type="PROSITE" id="PS01153">
    <property type="entry name" value="NOL1_NOP2_SUN"/>
    <property type="match status" value="1"/>
</dbReference>
<dbReference type="InterPro" id="IPR054728">
    <property type="entry name" value="RsmB-like_ferredoxin"/>
</dbReference>
<comment type="similarity">
    <text evidence="3 14">Belongs to the class I-like SAM-binding methyltransferase superfamily. RsmB/NOP family.</text>
</comment>
<dbReference type="InterPro" id="IPR035926">
    <property type="entry name" value="NusB-like_sf"/>
</dbReference>
<dbReference type="PROSITE" id="PS51686">
    <property type="entry name" value="SAM_MT_RSMB_NOP"/>
    <property type="match status" value="1"/>
</dbReference>
<evidence type="ECO:0000256" key="9">
    <source>
        <dbReference type="ARBA" id="ARBA00022691"/>
    </source>
</evidence>
<dbReference type="EMBL" id="BMQX01000020">
    <property type="protein sequence ID" value="GGQ25979.1"/>
    <property type="molecule type" value="Genomic_DNA"/>
</dbReference>
<comment type="subcellular location">
    <subcellularLocation>
        <location evidence="2">Cytoplasm</location>
    </subcellularLocation>
</comment>
<dbReference type="Gene3D" id="3.40.50.150">
    <property type="entry name" value="Vaccinia Virus protein VP39"/>
    <property type="match status" value="1"/>
</dbReference>
<dbReference type="CDD" id="cd02440">
    <property type="entry name" value="AdoMet_MTases"/>
    <property type="match status" value="1"/>
</dbReference>
<dbReference type="InterPro" id="IPR023267">
    <property type="entry name" value="RCMT"/>
</dbReference>
<dbReference type="NCBIfam" id="NF008149">
    <property type="entry name" value="PRK10901.1"/>
    <property type="match status" value="1"/>
</dbReference>
<dbReference type="Proteomes" id="UP000619118">
    <property type="component" value="Unassembled WGS sequence"/>
</dbReference>
<evidence type="ECO:0000256" key="10">
    <source>
        <dbReference type="ARBA" id="ARBA00022884"/>
    </source>
</evidence>
<keyword evidence="9 14" id="KW-0949">S-adenosyl-L-methionine</keyword>
<dbReference type="RefSeq" id="WP_160055686.1">
    <property type="nucleotide sequence ID" value="NZ_BMQX01000020.1"/>
</dbReference>
<feature type="binding site" evidence="14">
    <location>
        <begin position="248"/>
        <end position="254"/>
    </location>
    <ligand>
        <name>S-adenosyl-L-methionine</name>
        <dbReference type="ChEBI" id="CHEBI:59789"/>
    </ligand>
</feature>
<evidence type="ECO:0000313" key="17">
    <source>
        <dbReference type="Proteomes" id="UP000619118"/>
    </source>
</evidence>
<keyword evidence="5" id="KW-0963">Cytoplasm</keyword>
<accession>A0ABQ2RDW4</accession>
<dbReference type="InterPro" id="IPR018314">
    <property type="entry name" value="RsmB/NOL1/NOP2-like_CS"/>
</dbReference>
<reference evidence="17" key="1">
    <citation type="journal article" date="2019" name="Int. J. Syst. Evol. Microbiol.">
        <title>The Global Catalogue of Microorganisms (GCM) 10K type strain sequencing project: providing services to taxonomists for standard genome sequencing and annotation.</title>
        <authorList>
            <consortium name="The Broad Institute Genomics Platform"/>
            <consortium name="The Broad Institute Genome Sequencing Center for Infectious Disease"/>
            <person name="Wu L."/>
            <person name="Ma J."/>
        </authorList>
    </citation>
    <scope>NUCLEOTIDE SEQUENCE [LARGE SCALE GENOMIC DNA]</scope>
    <source>
        <strain evidence="17">JCM 32306</strain>
    </source>
</reference>
<dbReference type="GO" id="GO:0008168">
    <property type="term" value="F:methyltransferase activity"/>
    <property type="evidence" value="ECO:0007669"/>
    <property type="project" value="UniProtKB-KW"/>
</dbReference>
<evidence type="ECO:0000256" key="12">
    <source>
        <dbReference type="ARBA" id="ARBA00031088"/>
    </source>
</evidence>
<dbReference type="EC" id="2.1.1.176" evidence="4"/>
<evidence type="ECO:0000256" key="3">
    <source>
        <dbReference type="ARBA" id="ARBA00007494"/>
    </source>
</evidence>
<dbReference type="InterPro" id="IPR049560">
    <property type="entry name" value="MeTrfase_RsmB-F_NOP2_cat"/>
</dbReference>
<dbReference type="InterPro" id="IPR004573">
    <property type="entry name" value="rRNA_ssu_MeTfrase_B"/>
</dbReference>
<dbReference type="NCBIfam" id="TIGR00563">
    <property type="entry name" value="rsmB"/>
    <property type="match status" value="1"/>
</dbReference>
<dbReference type="Gene3D" id="1.10.287.730">
    <property type="entry name" value="Helix hairpin bin"/>
    <property type="match status" value="1"/>
</dbReference>
<dbReference type="Gene3D" id="3.30.70.1170">
    <property type="entry name" value="Sun protein, domain 3"/>
    <property type="match status" value="1"/>
</dbReference>
<feature type="domain" description="SAM-dependent MTase RsmB/NOP-type" evidence="15">
    <location>
        <begin position="159"/>
        <end position="426"/>
    </location>
</feature>
<feature type="binding site" evidence="14">
    <location>
        <position position="271"/>
    </location>
    <ligand>
        <name>S-adenosyl-L-methionine</name>
        <dbReference type="ChEBI" id="CHEBI:59789"/>
    </ligand>
</feature>
<dbReference type="PANTHER" id="PTHR22807">
    <property type="entry name" value="NOP2 YEAST -RELATED NOL1/NOP2/FMU SUN DOMAIN-CONTAINING"/>
    <property type="match status" value="1"/>
</dbReference>
<dbReference type="Pfam" id="PF01189">
    <property type="entry name" value="Methyltr_RsmB-F"/>
    <property type="match status" value="1"/>
</dbReference>
<sequence>MNVRALAAKAIYEVLEKGMSLSVALPEQQQHLENGKDKALLAELCYGVMRQLPQLDKCVSDCLAKPFKGKQRILHQLLIVGCYQLYFTRIPAHAAISETAEACRQLRFDGLVKVVNGVLRNIQRQDATLNTDSDTLRFNTPAWFIKRLQQAYPDNWQAIIEQSHQRPPMWLRNNRLSQSREDYLSALAAQEISAQAGPSPDSILLDSPKDVANLPDFMQGAASVQDGAAQWAATLLAPAANELVLDACAAPGGKSCHLIELAPSINLVAVDFDEKRLARVQQNLDRLHLKAQVIHGDAANIDSWWQGQQFDRILLDAPCSATGVIRRHPDIKWLRKNNDIEELATLQRQIFDHCWQWLKPGGTLLYATCSILPQENSQQVEQFLARTPDAKLVPIAQQSNPEDIGWQILPGQDNMDGFYYARLVKAI</sequence>
<keyword evidence="6" id="KW-0698">rRNA processing</keyword>
<evidence type="ECO:0000256" key="6">
    <source>
        <dbReference type="ARBA" id="ARBA00022552"/>
    </source>
</evidence>
<evidence type="ECO:0000256" key="4">
    <source>
        <dbReference type="ARBA" id="ARBA00012140"/>
    </source>
</evidence>
<gene>
    <name evidence="16" type="primary">rsmB</name>
    <name evidence="16" type="ORF">GCM10009411_27490</name>
</gene>
<evidence type="ECO:0000256" key="1">
    <source>
        <dbReference type="ARBA" id="ARBA00002724"/>
    </source>
</evidence>
<dbReference type="Pfam" id="PF22458">
    <property type="entry name" value="RsmF-B_ferredox"/>
    <property type="match status" value="1"/>
</dbReference>
<protein>
    <recommendedName>
        <fullName evidence="4">16S rRNA (cytosine(967)-C(5))-methyltransferase</fullName>
        <ecNumber evidence="4">2.1.1.176</ecNumber>
    </recommendedName>
    <alternativeName>
        <fullName evidence="11">16S rRNA m5C967 methyltransferase</fullName>
    </alternativeName>
    <alternativeName>
        <fullName evidence="12">rRNA (cytosine-C(5)-)-methyltransferase RsmB</fullName>
    </alternativeName>
</protein>
<evidence type="ECO:0000256" key="14">
    <source>
        <dbReference type="PROSITE-ProRule" id="PRU01023"/>
    </source>
</evidence>
<dbReference type="SUPFAM" id="SSF53335">
    <property type="entry name" value="S-adenosyl-L-methionine-dependent methyltransferases"/>
    <property type="match status" value="1"/>
</dbReference>
<proteinExistence type="inferred from homology"/>